<dbReference type="Proteomes" id="UP001299012">
    <property type="component" value="Unassembled WGS sequence"/>
</dbReference>
<sequence length="78" mass="8641">TDGTPTRIRDHRALLHPEPDGPHTFKVQITQRTYTDTRNRELTETLNIVLSGNAPQKSLRALALTLADTATAKLPKPV</sequence>
<keyword evidence="3" id="KW-1185">Reference proteome</keyword>
<evidence type="ECO:0000256" key="1">
    <source>
        <dbReference type="SAM" id="MobiDB-lite"/>
    </source>
</evidence>
<protein>
    <submittedName>
        <fullName evidence="2">Uncharacterized protein</fullName>
    </submittedName>
</protein>
<organism evidence="2 3">
    <name type="scientific">Streptomyces tricolor</name>
    <dbReference type="NCBI Taxonomy" id="68277"/>
    <lineage>
        <taxon>Bacteria</taxon>
        <taxon>Bacillati</taxon>
        <taxon>Actinomycetota</taxon>
        <taxon>Actinomycetes</taxon>
        <taxon>Kitasatosporales</taxon>
        <taxon>Streptomycetaceae</taxon>
        <taxon>Streptomyces</taxon>
        <taxon>Streptomyces violaceoruber group</taxon>
    </lineage>
</organism>
<evidence type="ECO:0000313" key="3">
    <source>
        <dbReference type="Proteomes" id="UP001299012"/>
    </source>
</evidence>
<dbReference type="RefSeq" id="WP_237481484.1">
    <property type="nucleotide sequence ID" value="NZ_JAKKZF010000052.1"/>
</dbReference>
<name>A0ABS9JGL9_9ACTN</name>
<evidence type="ECO:0000313" key="2">
    <source>
        <dbReference type="EMBL" id="MCG0064703.1"/>
    </source>
</evidence>
<proteinExistence type="predicted"/>
<feature type="region of interest" description="Disordered" evidence="1">
    <location>
        <begin position="1"/>
        <end position="24"/>
    </location>
</feature>
<gene>
    <name evidence="2" type="ORF">L0F81_15600</name>
</gene>
<accession>A0ABS9JGL9</accession>
<reference evidence="2 3" key="1">
    <citation type="submission" date="2022-01" db="EMBL/GenBank/DDBJ databases">
        <title>Draft Genome Sequences of Seven Type Strains of the Genus Streptomyces.</title>
        <authorList>
            <person name="Aziz S."/>
            <person name="Coretto E."/>
            <person name="Chronakova A."/>
            <person name="Sproer C."/>
            <person name="Huber K."/>
            <person name="Nouioui I."/>
            <person name="Gross H."/>
        </authorList>
    </citation>
    <scope>NUCLEOTIDE SEQUENCE [LARGE SCALE GENOMIC DNA]</scope>
    <source>
        <strain evidence="2 3">DSM 41685</strain>
    </source>
</reference>
<feature type="compositionally biased region" description="Basic and acidic residues" evidence="1">
    <location>
        <begin position="7"/>
        <end position="23"/>
    </location>
</feature>
<dbReference type="EMBL" id="JAKKZF010000052">
    <property type="protein sequence ID" value="MCG0064703.1"/>
    <property type="molecule type" value="Genomic_DNA"/>
</dbReference>
<feature type="non-terminal residue" evidence="2">
    <location>
        <position position="1"/>
    </location>
</feature>
<comment type="caution">
    <text evidence="2">The sequence shown here is derived from an EMBL/GenBank/DDBJ whole genome shotgun (WGS) entry which is preliminary data.</text>
</comment>